<evidence type="ECO:0000256" key="1">
    <source>
        <dbReference type="ARBA" id="ARBA00004651"/>
    </source>
</evidence>
<dbReference type="OrthoDB" id="147639at2"/>
<protein>
    <submittedName>
        <fullName evidence="9">Peptide/nickel transport system permease protein</fullName>
    </submittedName>
</protein>
<feature type="transmembrane region" description="Helical" evidence="7">
    <location>
        <begin position="371"/>
        <end position="389"/>
    </location>
</feature>
<dbReference type="PANTHER" id="PTHR30465">
    <property type="entry name" value="INNER MEMBRANE ABC TRANSPORTER"/>
    <property type="match status" value="1"/>
</dbReference>
<dbReference type="RefSeq" id="WP_142111455.1">
    <property type="nucleotide sequence ID" value="NZ_BAAATB010000002.1"/>
</dbReference>
<feature type="domain" description="ABC transmembrane type-1" evidence="8">
    <location>
        <begin position="96"/>
        <end position="497"/>
    </location>
</feature>
<dbReference type="Gene3D" id="1.10.3720.10">
    <property type="entry name" value="MetI-like"/>
    <property type="match status" value="1"/>
</dbReference>
<evidence type="ECO:0000256" key="4">
    <source>
        <dbReference type="ARBA" id="ARBA00022692"/>
    </source>
</evidence>
<keyword evidence="6 7" id="KW-0472">Membrane</keyword>
<dbReference type="Proteomes" id="UP000316181">
    <property type="component" value="Unassembled WGS sequence"/>
</dbReference>
<name>A0A542SNB9_9MICO</name>
<evidence type="ECO:0000259" key="8">
    <source>
        <dbReference type="PROSITE" id="PS50928"/>
    </source>
</evidence>
<proteinExistence type="inferred from homology"/>
<evidence type="ECO:0000256" key="2">
    <source>
        <dbReference type="ARBA" id="ARBA00022448"/>
    </source>
</evidence>
<dbReference type="AlphaFoldDB" id="A0A542SNB9"/>
<dbReference type="InterPro" id="IPR035906">
    <property type="entry name" value="MetI-like_sf"/>
</dbReference>
<dbReference type="GO" id="GO:0005886">
    <property type="term" value="C:plasma membrane"/>
    <property type="evidence" value="ECO:0007669"/>
    <property type="project" value="UniProtKB-SubCell"/>
</dbReference>
<evidence type="ECO:0000256" key="3">
    <source>
        <dbReference type="ARBA" id="ARBA00022475"/>
    </source>
</evidence>
<sequence length="508" mass="55537">MLRFIARRLFAGLATLFVSTFLMYLLVSVSIRPLDDLIESSAPNKQQLIAQRTELLDLNTPVIVRFFKWLASFVQGDFGTAWRTGQHVNSQLGTAMVSTIQLVLAASVLAIILGVGVGIISALRQYSTFDYIITFTSFLLYSLPAFWVAVLLKQWGAIGFNDFLKDPYLSALGIAGMAVIFGVLWMLAVGGDARRRLINFAGAAGITAALYTYLQVSNWWLEPNINPILLAVLGAGAAVGFTLLSTGLRNRRALGAAGTTVVIGVIAYFPLQYVFYNESFNWWWLLGLAALAAGIGILIGRLWGGPDWRQSSRAAALTAITMGGLTFVDQAMLYWGDYLKMSQIRGRPIATVGDRTPNLGGDFWISTLDTYTHLLLPTVALMLISFAAYTRYSRASMLEVMNQDYIRTARAKGLTERTVVMRHAFRNSLIPLATIVPMDLVAVFGGAIITEQVFGRPGMGQLFVKSLSMAEIDPVMAYLVVTAALAVLANIVADLIYAALDPRIRVNS</sequence>
<keyword evidence="2 7" id="KW-0813">Transport</keyword>
<accession>A0A542SNB9</accession>
<feature type="transmembrane region" description="Helical" evidence="7">
    <location>
        <begin position="197"/>
        <end position="216"/>
    </location>
</feature>
<comment type="subcellular location">
    <subcellularLocation>
        <location evidence="1 7">Cell membrane</location>
        <topology evidence="1 7">Multi-pass membrane protein</topology>
    </subcellularLocation>
</comment>
<evidence type="ECO:0000256" key="7">
    <source>
        <dbReference type="RuleBase" id="RU363032"/>
    </source>
</evidence>
<dbReference type="CDD" id="cd06261">
    <property type="entry name" value="TM_PBP2"/>
    <property type="match status" value="1"/>
</dbReference>
<feature type="transmembrane region" description="Helical" evidence="7">
    <location>
        <begin position="475"/>
        <end position="500"/>
    </location>
</feature>
<keyword evidence="5 7" id="KW-1133">Transmembrane helix</keyword>
<organism evidence="9 10">
    <name type="scientific">Rarobacter incanus</name>
    <dbReference type="NCBI Taxonomy" id="153494"/>
    <lineage>
        <taxon>Bacteria</taxon>
        <taxon>Bacillati</taxon>
        <taxon>Actinomycetota</taxon>
        <taxon>Actinomycetes</taxon>
        <taxon>Micrococcales</taxon>
        <taxon>Rarobacteraceae</taxon>
        <taxon>Rarobacter</taxon>
    </lineage>
</organism>
<dbReference type="EMBL" id="VFNV01000001">
    <property type="protein sequence ID" value="TQK76129.1"/>
    <property type="molecule type" value="Genomic_DNA"/>
</dbReference>
<evidence type="ECO:0000256" key="6">
    <source>
        <dbReference type="ARBA" id="ARBA00023136"/>
    </source>
</evidence>
<comment type="caution">
    <text evidence="9">The sequence shown here is derived from an EMBL/GenBank/DDBJ whole genome shotgun (WGS) entry which is preliminary data.</text>
</comment>
<dbReference type="InterPro" id="IPR000515">
    <property type="entry name" value="MetI-like"/>
</dbReference>
<comment type="similarity">
    <text evidence="7">Belongs to the binding-protein-dependent transport system permease family.</text>
</comment>
<feature type="transmembrane region" description="Helical" evidence="7">
    <location>
        <begin position="315"/>
        <end position="335"/>
    </location>
</feature>
<reference evidence="9 10" key="1">
    <citation type="submission" date="2019-06" db="EMBL/GenBank/DDBJ databases">
        <title>Sequencing the genomes of 1000 actinobacteria strains.</title>
        <authorList>
            <person name="Klenk H.-P."/>
        </authorList>
    </citation>
    <scope>NUCLEOTIDE SEQUENCE [LARGE SCALE GENOMIC DNA]</scope>
    <source>
        <strain evidence="9 10">DSM 10596</strain>
    </source>
</reference>
<evidence type="ECO:0000256" key="5">
    <source>
        <dbReference type="ARBA" id="ARBA00022989"/>
    </source>
</evidence>
<feature type="transmembrane region" description="Helical" evidence="7">
    <location>
        <begin position="100"/>
        <end position="122"/>
    </location>
</feature>
<feature type="transmembrane region" description="Helical" evidence="7">
    <location>
        <begin position="429"/>
        <end position="449"/>
    </location>
</feature>
<feature type="transmembrane region" description="Helical" evidence="7">
    <location>
        <begin position="168"/>
        <end position="190"/>
    </location>
</feature>
<dbReference type="PROSITE" id="PS50928">
    <property type="entry name" value="ABC_TM1"/>
    <property type="match status" value="1"/>
</dbReference>
<keyword evidence="10" id="KW-1185">Reference proteome</keyword>
<dbReference type="GO" id="GO:0055085">
    <property type="term" value="P:transmembrane transport"/>
    <property type="evidence" value="ECO:0007669"/>
    <property type="project" value="InterPro"/>
</dbReference>
<feature type="transmembrane region" description="Helical" evidence="7">
    <location>
        <begin position="129"/>
        <end position="148"/>
    </location>
</feature>
<keyword evidence="3" id="KW-1003">Cell membrane</keyword>
<gene>
    <name evidence="9" type="ORF">FB389_0787</name>
</gene>
<evidence type="ECO:0000313" key="10">
    <source>
        <dbReference type="Proteomes" id="UP000316181"/>
    </source>
</evidence>
<evidence type="ECO:0000313" key="9">
    <source>
        <dbReference type="EMBL" id="TQK76129.1"/>
    </source>
</evidence>
<dbReference type="PANTHER" id="PTHR30465:SF0">
    <property type="entry name" value="OLIGOPEPTIDE TRANSPORT SYSTEM PERMEASE PROTEIN APPB"/>
    <property type="match status" value="1"/>
</dbReference>
<keyword evidence="4 7" id="KW-0812">Transmembrane</keyword>
<feature type="transmembrane region" description="Helical" evidence="7">
    <location>
        <begin position="228"/>
        <end position="246"/>
    </location>
</feature>
<feature type="transmembrane region" description="Helical" evidence="7">
    <location>
        <begin position="9"/>
        <end position="31"/>
    </location>
</feature>
<feature type="transmembrane region" description="Helical" evidence="7">
    <location>
        <begin position="282"/>
        <end position="303"/>
    </location>
</feature>
<feature type="transmembrane region" description="Helical" evidence="7">
    <location>
        <begin position="253"/>
        <end position="276"/>
    </location>
</feature>
<dbReference type="Pfam" id="PF00528">
    <property type="entry name" value="BPD_transp_1"/>
    <property type="match status" value="1"/>
</dbReference>